<comment type="caution">
    <text evidence="3">The sequence shown here is derived from an EMBL/GenBank/DDBJ whole genome shotgun (WGS) entry which is preliminary data.</text>
</comment>
<evidence type="ECO:0000259" key="1">
    <source>
        <dbReference type="Pfam" id="PF00128"/>
    </source>
</evidence>
<evidence type="ECO:0000313" key="3">
    <source>
        <dbReference type="EMBL" id="MFD1310192.1"/>
    </source>
</evidence>
<dbReference type="RefSeq" id="WP_381238808.1">
    <property type="nucleotide sequence ID" value="NZ_JBHSKH010000057.1"/>
</dbReference>
<dbReference type="InterPro" id="IPR054049">
    <property type="entry name" value="SupH-like_C"/>
</dbReference>
<dbReference type="SUPFAM" id="SSF51011">
    <property type="entry name" value="Glycosyl hydrolase domain"/>
    <property type="match status" value="1"/>
</dbReference>
<proteinExistence type="predicted"/>
<organism evidence="3 4">
    <name type="scientific">Streptomyces kaempferi</name>
    <dbReference type="NCBI Taxonomy" id="333725"/>
    <lineage>
        <taxon>Bacteria</taxon>
        <taxon>Bacillati</taxon>
        <taxon>Actinomycetota</taxon>
        <taxon>Actinomycetes</taxon>
        <taxon>Kitasatosporales</taxon>
        <taxon>Streptomycetaceae</taxon>
        <taxon>Streptomyces</taxon>
    </lineage>
</organism>
<dbReference type="InterPro" id="IPR006047">
    <property type="entry name" value="GH13_cat_dom"/>
</dbReference>
<dbReference type="InterPro" id="IPR017853">
    <property type="entry name" value="GH"/>
</dbReference>
<dbReference type="EMBL" id="JBHTMM010000048">
    <property type="protein sequence ID" value="MFD1310192.1"/>
    <property type="molecule type" value="Genomic_DNA"/>
</dbReference>
<dbReference type="Gene3D" id="3.20.20.80">
    <property type="entry name" value="Glycosidases"/>
    <property type="match status" value="1"/>
</dbReference>
<gene>
    <name evidence="3" type="ORF">ACFQ5X_30600</name>
</gene>
<dbReference type="Pfam" id="PF00128">
    <property type="entry name" value="Alpha-amylase"/>
    <property type="match status" value="1"/>
</dbReference>
<feature type="domain" description="Sucrose hydrolase-like C-terminal" evidence="2">
    <location>
        <begin position="150"/>
        <end position="209"/>
    </location>
</feature>
<evidence type="ECO:0000313" key="4">
    <source>
        <dbReference type="Proteomes" id="UP001597058"/>
    </source>
</evidence>
<dbReference type="InterPro" id="IPR013780">
    <property type="entry name" value="Glyco_hydro_b"/>
</dbReference>
<dbReference type="Pfam" id="PF22157">
    <property type="entry name" value="SupH-like_C"/>
    <property type="match status" value="1"/>
</dbReference>
<dbReference type="Gene3D" id="2.60.40.1180">
    <property type="entry name" value="Golgi alpha-mannosidase II"/>
    <property type="match status" value="1"/>
</dbReference>
<dbReference type="SUPFAM" id="SSF51445">
    <property type="entry name" value="(Trans)glycosidases"/>
    <property type="match status" value="1"/>
</dbReference>
<name>A0ABW3XLL1_9ACTN</name>
<feature type="domain" description="Glycosyl hydrolase family 13 catalytic" evidence="1">
    <location>
        <begin position="21"/>
        <end position="114"/>
    </location>
</feature>
<accession>A0ABW3XLL1</accession>
<reference evidence="4" key="1">
    <citation type="journal article" date="2019" name="Int. J. Syst. Evol. Microbiol.">
        <title>The Global Catalogue of Microorganisms (GCM) 10K type strain sequencing project: providing services to taxonomists for standard genome sequencing and annotation.</title>
        <authorList>
            <consortium name="The Broad Institute Genomics Platform"/>
            <consortium name="The Broad Institute Genome Sequencing Center for Infectious Disease"/>
            <person name="Wu L."/>
            <person name="Ma J."/>
        </authorList>
    </citation>
    <scope>NUCLEOTIDE SEQUENCE [LARGE SCALE GENOMIC DNA]</scope>
    <source>
        <strain evidence="4">CGMCC 4.7020</strain>
    </source>
</reference>
<sequence length="223" mass="24469">MQLYDRGLRRRLPPMVDGDRRRVELAYSLLFTLPGTPVLFYGEEIGMGENLAAEGRQAVRTPMQWTPEAGAGYSTAEPGTFPNPLADGAFAPRKVNVYEQSRDPGSLLSRIRLFAERYREAPELAWGEYRVVEAGERAVLAHIGCATDGTILAVHNFADRPVTARLRLPEAGPGGRLTDLLDEGHAGLTVPDDGLLPIELPAYGYRWLRVGTPADDPERVASD</sequence>
<dbReference type="Proteomes" id="UP001597058">
    <property type="component" value="Unassembled WGS sequence"/>
</dbReference>
<protein>
    <submittedName>
        <fullName evidence="3">Alpha-glucosidase C-terminal domain-containing protein</fullName>
    </submittedName>
</protein>
<keyword evidence="4" id="KW-1185">Reference proteome</keyword>
<evidence type="ECO:0000259" key="2">
    <source>
        <dbReference type="Pfam" id="PF22157"/>
    </source>
</evidence>
<dbReference type="PANTHER" id="PTHR10357:SF219">
    <property type="entry name" value="MALTOSE ALPHA-D-GLUCOSYLTRANSFERASE"/>
    <property type="match status" value="1"/>
</dbReference>
<dbReference type="PANTHER" id="PTHR10357">
    <property type="entry name" value="ALPHA-AMYLASE FAMILY MEMBER"/>
    <property type="match status" value="1"/>
</dbReference>